<organism evidence="1 2">
    <name type="scientific">Lactobacillus iners</name>
    <dbReference type="NCBI Taxonomy" id="147802"/>
    <lineage>
        <taxon>Bacteria</taxon>
        <taxon>Bacillati</taxon>
        <taxon>Bacillota</taxon>
        <taxon>Bacilli</taxon>
        <taxon>Lactobacillales</taxon>
        <taxon>Lactobacillaceae</taxon>
        <taxon>Lactobacillus</taxon>
    </lineage>
</organism>
<dbReference type="InterPro" id="IPR035965">
    <property type="entry name" value="PAS-like_dom_sf"/>
</dbReference>
<evidence type="ECO:0000313" key="2">
    <source>
        <dbReference type="Proteomes" id="UP000501676"/>
    </source>
</evidence>
<name>A0A6G7B750_9LACO</name>
<sequence>MPNNKINLSGGSLTLEQLDAIFKTIPQEFDVVDENDTIVWSSMNEGRLFERTTANLGKNVLDVHAEKSKPHVKRVLEQMHNNERKSLSINLWSKRWSKNQPINVSFYSLHNKSGDYIGCVEVTQPTKDYQWKWRRLKNFLHIIFKKR</sequence>
<dbReference type="Gene3D" id="3.30.450.20">
    <property type="entry name" value="PAS domain"/>
    <property type="match status" value="1"/>
</dbReference>
<accession>A0A6G7B750</accession>
<protein>
    <recommendedName>
        <fullName evidence="3">PAS domain-containing protein</fullName>
    </recommendedName>
</protein>
<dbReference type="EMBL" id="CP049228">
    <property type="protein sequence ID" value="QIH23313.1"/>
    <property type="molecule type" value="Genomic_DNA"/>
</dbReference>
<dbReference type="RefSeq" id="WP_006733996.1">
    <property type="nucleotide sequence ID" value="NZ_CP049228.1"/>
</dbReference>
<evidence type="ECO:0008006" key="3">
    <source>
        <dbReference type="Google" id="ProtNLM"/>
    </source>
</evidence>
<reference evidence="1 2" key="1">
    <citation type="submission" date="2020-02" db="EMBL/GenBank/DDBJ databases">
        <title>Complete genome sequences of six Lactobacillus iners strains isolated from the human vagina.</title>
        <authorList>
            <person name="France M.T."/>
            <person name="Rutt L."/>
            <person name="Narina S."/>
            <person name="Arbaugh S."/>
            <person name="Humphrys M.S."/>
            <person name="Ma B."/>
            <person name="Hayward M.R."/>
            <person name="Relman D."/>
            <person name="Kwon D.S."/>
            <person name="Ravel J."/>
        </authorList>
    </citation>
    <scope>NUCLEOTIDE SEQUENCE [LARGE SCALE GENOMIC DNA]</scope>
    <source>
        <strain evidence="1 2">C0210C1</strain>
    </source>
</reference>
<dbReference type="Proteomes" id="UP000501676">
    <property type="component" value="Chromosome"/>
</dbReference>
<dbReference type="Pfam" id="PF13596">
    <property type="entry name" value="PAS_10"/>
    <property type="match status" value="1"/>
</dbReference>
<evidence type="ECO:0000313" key="1">
    <source>
        <dbReference type="EMBL" id="QIH23313.1"/>
    </source>
</evidence>
<gene>
    <name evidence="1" type="ORF">G6Z83_00585</name>
</gene>
<dbReference type="AlphaFoldDB" id="A0A6G7B750"/>
<proteinExistence type="predicted"/>
<dbReference type="SUPFAM" id="SSF55785">
    <property type="entry name" value="PYP-like sensor domain (PAS domain)"/>
    <property type="match status" value="1"/>
</dbReference>